<dbReference type="GO" id="GO:0003887">
    <property type="term" value="F:DNA-directed DNA polymerase activity"/>
    <property type="evidence" value="ECO:0007669"/>
    <property type="project" value="UniProtKB-EC"/>
</dbReference>
<keyword evidence="4" id="KW-0547">Nucleotide-binding</keyword>
<dbReference type="Gene3D" id="1.20.272.10">
    <property type="match status" value="1"/>
</dbReference>
<dbReference type="InterPro" id="IPR012763">
    <property type="entry name" value="DNA_pol_III_sug/sutau_N"/>
</dbReference>
<dbReference type="SUPFAM" id="SSF48019">
    <property type="entry name" value="post-AAA+ oligomerization domain-like"/>
    <property type="match status" value="1"/>
</dbReference>
<reference evidence="12" key="1">
    <citation type="journal article" date="2019" name="Int. J. Syst. Evol. Microbiol.">
        <title>The Global Catalogue of Microorganisms (GCM) 10K type strain sequencing project: providing services to taxonomists for standard genome sequencing and annotation.</title>
        <authorList>
            <consortium name="The Broad Institute Genomics Platform"/>
            <consortium name="The Broad Institute Genome Sequencing Center for Infectious Disease"/>
            <person name="Wu L."/>
            <person name="Ma J."/>
        </authorList>
    </citation>
    <scope>NUCLEOTIDE SEQUENCE [LARGE SCALE GENOMIC DNA]</scope>
    <source>
        <strain evidence="12">CCM 8897</strain>
    </source>
</reference>
<evidence type="ECO:0000256" key="6">
    <source>
        <dbReference type="ARBA" id="ARBA00022840"/>
    </source>
</evidence>
<evidence type="ECO:0000313" key="11">
    <source>
        <dbReference type="EMBL" id="MFC6314061.1"/>
    </source>
</evidence>
<keyword evidence="11" id="KW-0548">Nucleotidyltransferase</keyword>
<dbReference type="EMBL" id="JBHSSM010000004">
    <property type="protein sequence ID" value="MFC6314061.1"/>
    <property type="molecule type" value="Genomic_DNA"/>
</dbReference>
<dbReference type="PANTHER" id="PTHR11669">
    <property type="entry name" value="REPLICATION FACTOR C / DNA POLYMERASE III GAMMA-TAU SUBUNIT"/>
    <property type="match status" value="1"/>
</dbReference>
<dbReference type="InterPro" id="IPR050238">
    <property type="entry name" value="DNA_Rep/Repair_Clamp_Loader"/>
</dbReference>
<dbReference type="PRINTS" id="PR00300">
    <property type="entry name" value="CLPPROTEASEA"/>
</dbReference>
<dbReference type="InterPro" id="IPR027417">
    <property type="entry name" value="P-loop_NTPase"/>
</dbReference>
<dbReference type="Gene3D" id="3.40.50.300">
    <property type="entry name" value="P-loop containing nucleotide triphosphate hydrolases"/>
    <property type="match status" value="1"/>
</dbReference>
<keyword evidence="6" id="KW-0067">ATP-binding</keyword>
<comment type="caution">
    <text evidence="11">The sequence shown here is derived from an EMBL/GenBank/DDBJ whole genome shotgun (WGS) entry which is preliminary data.</text>
</comment>
<feature type="region of interest" description="Disordered" evidence="9">
    <location>
        <begin position="546"/>
        <end position="588"/>
    </location>
</feature>
<dbReference type="PANTHER" id="PTHR11669:SF0">
    <property type="entry name" value="PROTEIN STICHEL-LIKE 2"/>
    <property type="match status" value="1"/>
</dbReference>
<evidence type="ECO:0000256" key="3">
    <source>
        <dbReference type="ARBA" id="ARBA00022723"/>
    </source>
</evidence>
<keyword evidence="7" id="KW-0239">DNA-directed DNA polymerase</keyword>
<dbReference type="CDD" id="cd18137">
    <property type="entry name" value="HLD_clamp_pol_III_gamma_tau"/>
    <property type="match status" value="1"/>
</dbReference>
<dbReference type="Proteomes" id="UP001596310">
    <property type="component" value="Unassembled WGS sequence"/>
</dbReference>
<sequence>MAYQALYRVWRPQTFAQVIGQKIVTQTLRNAIITDQISHAYLFAGPRGTGKTSCAKIFAKAVNCLHPVDGEPCNQCAICQAVNENRLTDVIEIDAASNNGVDEIRDIRDKVKYPPTEAKYKVYIIDEVHMLSTGAFNALLKTLEEPPAHVIFILATTELQKVPATIISRTQRFSFRRIVAADLTEQMVKILTDKQITYDPEALDVISRAADGGMRDALSILDQVLSFGQDHVSLENALEVTGDASDQQLAQYLVAIFNNDLDQALKTITSLFMNGRAAARLIEGVIALLRNLLLQKSSPELLQALDYRALPTELLPFATQIANERLYRMIDQANETLLQLRTSAHSDLFLEVLTVRFVTAETEVASAAPTGNPSSDRADPQVESTAPAGELTQLRTQVQELAATVARLQQQPASGGGRNAAARPTSGAGGQRRGTVKINREAVNQVLAQATRHDLDAVQNVWPDMLDKLSPAKRAMMKVAQPVAASPAAIVVAFTYAFTLKTANGDQSLQADLKSELNHFMNNDAEIVLVEEAQWPKLRQEFIQQHRAKKQKQPVAPPAAQSAVTAEGKAAAPQSAETAASPDQAAPLTATQQAQQLFGAGNVTVKQD</sequence>
<evidence type="ECO:0000256" key="2">
    <source>
        <dbReference type="ARBA" id="ARBA00012417"/>
    </source>
</evidence>
<keyword evidence="11" id="KW-0808">Transferase</keyword>
<name>A0ABW1ULI5_9LACO</name>
<evidence type="ECO:0000256" key="7">
    <source>
        <dbReference type="ARBA" id="ARBA00022932"/>
    </source>
</evidence>
<keyword evidence="12" id="KW-1185">Reference proteome</keyword>
<comment type="similarity">
    <text evidence="1">Belongs to the DnaX/STICHEL family.</text>
</comment>
<dbReference type="CDD" id="cd00009">
    <property type="entry name" value="AAA"/>
    <property type="match status" value="1"/>
</dbReference>
<accession>A0ABW1ULI5</accession>
<dbReference type="Pfam" id="PF13177">
    <property type="entry name" value="DNA_pol3_delta2"/>
    <property type="match status" value="1"/>
</dbReference>
<dbReference type="InterPro" id="IPR008921">
    <property type="entry name" value="DNA_pol3_clamp-load_cplx_C"/>
</dbReference>
<dbReference type="NCBIfam" id="TIGR02397">
    <property type="entry name" value="dnaX_nterm"/>
    <property type="match status" value="1"/>
</dbReference>
<evidence type="ECO:0000313" key="12">
    <source>
        <dbReference type="Proteomes" id="UP001596310"/>
    </source>
</evidence>
<dbReference type="Pfam" id="PF22608">
    <property type="entry name" value="DNAX_ATPase_lid"/>
    <property type="match status" value="1"/>
</dbReference>
<evidence type="ECO:0000256" key="1">
    <source>
        <dbReference type="ARBA" id="ARBA00006360"/>
    </source>
</evidence>
<evidence type="ECO:0000259" key="10">
    <source>
        <dbReference type="SMART" id="SM00382"/>
    </source>
</evidence>
<proteinExistence type="inferred from homology"/>
<keyword evidence="3" id="KW-0479">Metal-binding</keyword>
<dbReference type="NCBIfam" id="NF004046">
    <property type="entry name" value="PRK05563.1"/>
    <property type="match status" value="1"/>
</dbReference>
<gene>
    <name evidence="11" type="primary">dnaX</name>
    <name evidence="11" type="ORF">ACFQHW_00555</name>
</gene>
<feature type="region of interest" description="Disordered" evidence="9">
    <location>
        <begin position="364"/>
        <end position="388"/>
    </location>
</feature>
<protein>
    <recommendedName>
        <fullName evidence="2">DNA-directed DNA polymerase</fullName>
        <ecNumber evidence="2">2.7.7.7</ecNumber>
    </recommendedName>
</protein>
<feature type="compositionally biased region" description="Low complexity" evidence="9">
    <location>
        <begin position="558"/>
        <end position="588"/>
    </location>
</feature>
<feature type="region of interest" description="Disordered" evidence="9">
    <location>
        <begin position="409"/>
        <end position="433"/>
    </location>
</feature>
<evidence type="ECO:0000256" key="5">
    <source>
        <dbReference type="ARBA" id="ARBA00022833"/>
    </source>
</evidence>
<comment type="catalytic activity">
    <reaction evidence="8">
        <text>DNA(n) + a 2'-deoxyribonucleoside 5'-triphosphate = DNA(n+1) + diphosphate</text>
        <dbReference type="Rhea" id="RHEA:22508"/>
        <dbReference type="Rhea" id="RHEA-COMP:17339"/>
        <dbReference type="Rhea" id="RHEA-COMP:17340"/>
        <dbReference type="ChEBI" id="CHEBI:33019"/>
        <dbReference type="ChEBI" id="CHEBI:61560"/>
        <dbReference type="ChEBI" id="CHEBI:173112"/>
        <dbReference type="EC" id="2.7.7.7"/>
    </reaction>
</comment>
<evidence type="ECO:0000256" key="8">
    <source>
        <dbReference type="ARBA" id="ARBA00049244"/>
    </source>
</evidence>
<feature type="domain" description="AAA+ ATPase" evidence="10">
    <location>
        <begin position="37"/>
        <end position="185"/>
    </location>
</feature>
<dbReference type="Gene3D" id="1.10.8.60">
    <property type="match status" value="1"/>
</dbReference>
<dbReference type="RefSeq" id="WP_125598853.1">
    <property type="nucleotide sequence ID" value="NZ_JBHSSM010000004.1"/>
</dbReference>
<keyword evidence="5" id="KW-0862">Zinc</keyword>
<dbReference type="InterPro" id="IPR001270">
    <property type="entry name" value="ClpA/B"/>
</dbReference>
<dbReference type="SUPFAM" id="SSF52540">
    <property type="entry name" value="P-loop containing nucleoside triphosphate hydrolases"/>
    <property type="match status" value="1"/>
</dbReference>
<dbReference type="InterPro" id="IPR003593">
    <property type="entry name" value="AAA+_ATPase"/>
</dbReference>
<dbReference type="SMART" id="SM00382">
    <property type="entry name" value="AAA"/>
    <property type="match status" value="1"/>
</dbReference>
<organism evidence="11 12">
    <name type="scientific">Lapidilactobacillus achengensis</name>
    <dbReference type="NCBI Taxonomy" id="2486000"/>
    <lineage>
        <taxon>Bacteria</taxon>
        <taxon>Bacillati</taxon>
        <taxon>Bacillota</taxon>
        <taxon>Bacilli</taxon>
        <taxon>Lactobacillales</taxon>
        <taxon>Lactobacillaceae</taxon>
        <taxon>Lapidilactobacillus</taxon>
    </lineage>
</organism>
<evidence type="ECO:0000256" key="4">
    <source>
        <dbReference type="ARBA" id="ARBA00022741"/>
    </source>
</evidence>
<evidence type="ECO:0000256" key="9">
    <source>
        <dbReference type="SAM" id="MobiDB-lite"/>
    </source>
</evidence>
<dbReference type="InterPro" id="IPR045085">
    <property type="entry name" value="HLD_clamp_pol_III_gamma_tau"/>
</dbReference>
<dbReference type="EC" id="2.7.7.7" evidence="2"/>